<dbReference type="InterPro" id="IPR034660">
    <property type="entry name" value="DinB/YfiT-like"/>
</dbReference>
<organism evidence="2 3">
    <name type="scientific">Pseudonocardia alaniniphila</name>
    <dbReference type="NCBI Taxonomy" id="75291"/>
    <lineage>
        <taxon>Bacteria</taxon>
        <taxon>Bacillati</taxon>
        <taxon>Actinomycetota</taxon>
        <taxon>Actinomycetes</taxon>
        <taxon>Pseudonocardiales</taxon>
        <taxon>Pseudonocardiaceae</taxon>
        <taxon>Pseudonocardia</taxon>
    </lineage>
</organism>
<name>A0ABS9TQ04_9PSEU</name>
<gene>
    <name evidence="2" type="ORF">MMF94_33460</name>
</gene>
<feature type="domain" description="Mycothiol-dependent maleylpyruvate isomerase metal-binding" evidence="1">
    <location>
        <begin position="5"/>
        <end position="88"/>
    </location>
</feature>
<dbReference type="GO" id="GO:0016853">
    <property type="term" value="F:isomerase activity"/>
    <property type="evidence" value="ECO:0007669"/>
    <property type="project" value="UniProtKB-KW"/>
</dbReference>
<dbReference type="EMBL" id="JAKXMK010000035">
    <property type="protein sequence ID" value="MCH6170637.1"/>
    <property type="molecule type" value="Genomic_DNA"/>
</dbReference>
<dbReference type="SUPFAM" id="SSF109854">
    <property type="entry name" value="DinB/YfiT-like putative metalloenzymes"/>
    <property type="match status" value="1"/>
</dbReference>
<reference evidence="2 3" key="1">
    <citation type="submission" date="2022-03" db="EMBL/GenBank/DDBJ databases">
        <title>Pseudonocardia alaer sp. nov., a novel actinomycete isolated from reed forest soil.</title>
        <authorList>
            <person name="Wang L."/>
        </authorList>
    </citation>
    <scope>NUCLEOTIDE SEQUENCE [LARGE SCALE GENOMIC DNA]</scope>
    <source>
        <strain evidence="2 3">Y-16303</strain>
    </source>
</reference>
<comment type="caution">
    <text evidence="2">The sequence shown here is derived from an EMBL/GenBank/DDBJ whole genome shotgun (WGS) entry which is preliminary data.</text>
</comment>
<evidence type="ECO:0000313" key="2">
    <source>
        <dbReference type="EMBL" id="MCH6170637.1"/>
    </source>
</evidence>
<dbReference type="Pfam" id="PF11716">
    <property type="entry name" value="MDMPI_N"/>
    <property type="match status" value="1"/>
</dbReference>
<accession>A0ABS9TQ04</accession>
<proteinExistence type="predicted"/>
<keyword evidence="2" id="KW-0413">Isomerase</keyword>
<dbReference type="NCBIfam" id="TIGR03083">
    <property type="entry name" value="maleylpyruvate isomerase family mycothiol-dependent enzyme"/>
    <property type="match status" value="1"/>
</dbReference>
<sequence>MSLARAERADLADFLATLTPDQWDAPSLCDGWRVRDVVAHMFSFDELSLGGLVGRFVRGGFVIARVNAVGVAAHTEHSVDELLALVTRCRQPRGLTAGFGGKIALTDATIHHQDIRRPLGLPREIPPDRLRVVLDFARTAPTIGASKRIRGLTLVATDLDWTAGDGPAVEGPAESLLMAIAGRPGIATELNGAGQPTLAERLGK</sequence>
<dbReference type="Gene3D" id="1.20.120.450">
    <property type="entry name" value="dinb family like domain"/>
    <property type="match status" value="1"/>
</dbReference>
<protein>
    <submittedName>
        <fullName evidence="2">Maleylpyruvate isomerase family mycothiol-dependent enzyme</fullName>
    </submittedName>
</protein>
<dbReference type="InterPro" id="IPR024344">
    <property type="entry name" value="MDMPI_metal-binding"/>
</dbReference>
<evidence type="ECO:0000259" key="1">
    <source>
        <dbReference type="Pfam" id="PF11716"/>
    </source>
</evidence>
<dbReference type="Proteomes" id="UP001299970">
    <property type="component" value="Unassembled WGS sequence"/>
</dbReference>
<dbReference type="InterPro" id="IPR017517">
    <property type="entry name" value="Maleyloyr_isom"/>
</dbReference>
<evidence type="ECO:0000313" key="3">
    <source>
        <dbReference type="Proteomes" id="UP001299970"/>
    </source>
</evidence>
<keyword evidence="3" id="KW-1185">Reference proteome</keyword>